<sequence>MATKQSNMVDFERNKITYDSYGSGTEALVFIHALWCNRTLWHRQEPLFNGNRCIVIDLPGHGDSDAPQKDYTQYFFAGAVHAVLQKEEINRAVLVGHMVGGVVSTMFLRCFSRFISVVGIIYVESFLHLPQSYIPAEGVRRQVENLSSPGILNQAINEVWSTSKNPDVQRLLKCSMKRADRLSCLNTLANPYTHTMDWAEIHQVPAVHFTTPRLEWFDKQAWLHHVPQLKVKMWGEEHGNFLFLEDPDRFNQDVVNFLAENDLFQH</sequence>
<dbReference type="Pfam" id="PF12697">
    <property type="entry name" value="Abhydrolase_6"/>
    <property type="match status" value="1"/>
</dbReference>
<dbReference type="InterPro" id="IPR029058">
    <property type="entry name" value="AB_hydrolase_fold"/>
</dbReference>
<dbReference type="GeneID" id="89969601"/>
<dbReference type="GO" id="GO:0016020">
    <property type="term" value="C:membrane"/>
    <property type="evidence" value="ECO:0007669"/>
    <property type="project" value="TreeGrafter"/>
</dbReference>
<protein>
    <recommendedName>
        <fullName evidence="1">AB hydrolase-1 domain-containing protein</fullName>
    </recommendedName>
</protein>
<name>A0AAV9NCC6_9EURO</name>
<comment type="caution">
    <text evidence="2">The sequence shown here is derived from an EMBL/GenBank/DDBJ whole genome shotgun (WGS) entry which is preliminary data.</text>
</comment>
<dbReference type="AlphaFoldDB" id="A0AAV9NCC6"/>
<dbReference type="Proteomes" id="UP001358417">
    <property type="component" value="Unassembled WGS sequence"/>
</dbReference>
<evidence type="ECO:0000259" key="1">
    <source>
        <dbReference type="Pfam" id="PF12697"/>
    </source>
</evidence>
<keyword evidence="3" id="KW-1185">Reference proteome</keyword>
<dbReference type="PANTHER" id="PTHR43798:SF33">
    <property type="entry name" value="HYDROLASE, PUTATIVE (AFU_ORTHOLOGUE AFUA_2G14860)-RELATED"/>
    <property type="match status" value="1"/>
</dbReference>
<dbReference type="Gene3D" id="3.40.50.1820">
    <property type="entry name" value="alpha/beta hydrolase"/>
    <property type="match status" value="1"/>
</dbReference>
<evidence type="ECO:0000313" key="3">
    <source>
        <dbReference type="Proteomes" id="UP001358417"/>
    </source>
</evidence>
<gene>
    <name evidence="2" type="ORF">LTR84_001381</name>
</gene>
<dbReference type="EMBL" id="JAVRRD010000010">
    <property type="protein sequence ID" value="KAK5054490.1"/>
    <property type="molecule type" value="Genomic_DNA"/>
</dbReference>
<reference evidence="2 3" key="1">
    <citation type="submission" date="2023-08" db="EMBL/GenBank/DDBJ databases">
        <title>Black Yeasts Isolated from many extreme environments.</title>
        <authorList>
            <person name="Coleine C."/>
            <person name="Stajich J.E."/>
            <person name="Selbmann L."/>
        </authorList>
    </citation>
    <scope>NUCLEOTIDE SEQUENCE [LARGE SCALE GENOMIC DNA]</scope>
    <source>
        <strain evidence="2 3">CCFEE 5792</strain>
    </source>
</reference>
<dbReference type="RefSeq" id="XP_064707263.1">
    <property type="nucleotide sequence ID" value="XM_064845005.1"/>
</dbReference>
<feature type="domain" description="AB hydrolase-1" evidence="1">
    <location>
        <begin position="28"/>
        <end position="251"/>
    </location>
</feature>
<proteinExistence type="predicted"/>
<organism evidence="2 3">
    <name type="scientific">Exophiala bonariae</name>
    <dbReference type="NCBI Taxonomy" id="1690606"/>
    <lineage>
        <taxon>Eukaryota</taxon>
        <taxon>Fungi</taxon>
        <taxon>Dikarya</taxon>
        <taxon>Ascomycota</taxon>
        <taxon>Pezizomycotina</taxon>
        <taxon>Eurotiomycetes</taxon>
        <taxon>Chaetothyriomycetidae</taxon>
        <taxon>Chaetothyriales</taxon>
        <taxon>Herpotrichiellaceae</taxon>
        <taxon>Exophiala</taxon>
    </lineage>
</organism>
<dbReference type="SUPFAM" id="SSF53474">
    <property type="entry name" value="alpha/beta-Hydrolases"/>
    <property type="match status" value="1"/>
</dbReference>
<accession>A0AAV9NCC6</accession>
<evidence type="ECO:0000313" key="2">
    <source>
        <dbReference type="EMBL" id="KAK5054490.1"/>
    </source>
</evidence>
<dbReference type="InterPro" id="IPR000073">
    <property type="entry name" value="AB_hydrolase_1"/>
</dbReference>
<dbReference type="InterPro" id="IPR050266">
    <property type="entry name" value="AB_hydrolase_sf"/>
</dbReference>
<dbReference type="PANTHER" id="PTHR43798">
    <property type="entry name" value="MONOACYLGLYCEROL LIPASE"/>
    <property type="match status" value="1"/>
</dbReference>